<dbReference type="EMBL" id="CDMC01000002">
    <property type="protein sequence ID" value="CEN59354.1"/>
    <property type="molecule type" value="Genomic_DNA"/>
</dbReference>
<protein>
    <recommendedName>
        <fullName evidence="4">Phosphoserine phosphatase</fullName>
    </recommendedName>
</protein>
<sequence>MRDQLPYWKENGRMIFFTDFDGTITLQDSNDYLVDNYGFGRQKREVLELQLLQGKITFREAFKTMLDSVQLPFDMCLEALKENIEFDSHFTAFYHWAKEHEVPIVVLSSGMAPIIQALLEKLLGGKPENIYVVANDIEPRRGEEKGCDHIMKRDWEISFRDNSHFGHDKSLAIRPYSELPSRIRPILLYAGDGVSDLSAASETDILFAKSGMGLVEYCEREGIPFAPFDTWASVLNAVQAIYEHGSTEDLYNVTATGAG</sequence>
<dbReference type="SUPFAM" id="SSF56784">
    <property type="entry name" value="HAD-like"/>
    <property type="match status" value="1"/>
</dbReference>
<dbReference type="InterPro" id="IPR006384">
    <property type="entry name" value="HAD_hydro_PyrdxlP_Pase-like"/>
</dbReference>
<evidence type="ECO:0000313" key="2">
    <source>
        <dbReference type="EMBL" id="CEN59354.1"/>
    </source>
</evidence>
<dbReference type="NCBIfam" id="TIGR01489">
    <property type="entry name" value="DKMTPPase-SF"/>
    <property type="match status" value="1"/>
</dbReference>
<dbReference type="OMA" id="TIFESWE"/>
<dbReference type="Proteomes" id="UP000054771">
    <property type="component" value="Unassembled WGS sequence"/>
</dbReference>
<dbReference type="Gene3D" id="3.90.1470.20">
    <property type="match status" value="1"/>
</dbReference>
<evidence type="ECO:0000313" key="3">
    <source>
        <dbReference type="Proteomes" id="UP000054771"/>
    </source>
</evidence>
<accession>A0A0U5GIX7</accession>
<dbReference type="PANTHER" id="PTHR28181:SF2">
    <property type="entry name" value="PHOSPHORIC MONOESTER HYDROLASE"/>
    <property type="match status" value="1"/>
</dbReference>
<dbReference type="OrthoDB" id="10014216at2759"/>
<dbReference type="InterPro" id="IPR023214">
    <property type="entry name" value="HAD_sf"/>
</dbReference>
<dbReference type="InterPro" id="IPR050849">
    <property type="entry name" value="HAD-like_hydrolase_phosphatase"/>
</dbReference>
<dbReference type="STRING" id="454130.A0A0U5GIX7"/>
<dbReference type="Gene3D" id="3.40.50.1000">
    <property type="entry name" value="HAD superfamily/HAD-like"/>
    <property type="match status" value="1"/>
</dbReference>
<dbReference type="GO" id="GO:0016791">
    <property type="term" value="F:phosphatase activity"/>
    <property type="evidence" value="ECO:0007669"/>
    <property type="project" value="InterPro"/>
</dbReference>
<organism evidence="2 3">
    <name type="scientific">Aspergillus calidoustus</name>
    <dbReference type="NCBI Taxonomy" id="454130"/>
    <lineage>
        <taxon>Eukaryota</taxon>
        <taxon>Fungi</taxon>
        <taxon>Dikarya</taxon>
        <taxon>Ascomycota</taxon>
        <taxon>Pezizomycotina</taxon>
        <taxon>Eurotiomycetes</taxon>
        <taxon>Eurotiomycetidae</taxon>
        <taxon>Eurotiales</taxon>
        <taxon>Aspergillaceae</taxon>
        <taxon>Aspergillus</taxon>
        <taxon>Aspergillus subgen. Nidulantes</taxon>
    </lineage>
</organism>
<keyword evidence="1" id="KW-0378">Hydrolase</keyword>
<reference evidence="3" key="1">
    <citation type="journal article" date="2016" name="Genome Announc.">
        <title>Draft genome sequences of fungus Aspergillus calidoustus.</title>
        <authorList>
            <person name="Horn F."/>
            <person name="Linde J."/>
            <person name="Mattern D.J."/>
            <person name="Walther G."/>
            <person name="Guthke R."/>
            <person name="Scherlach K."/>
            <person name="Martin K."/>
            <person name="Brakhage A.A."/>
            <person name="Petzke L."/>
            <person name="Valiante V."/>
        </authorList>
    </citation>
    <scope>NUCLEOTIDE SEQUENCE [LARGE SCALE GENOMIC DNA]</scope>
    <source>
        <strain evidence="3">SF006504</strain>
    </source>
</reference>
<dbReference type="InterPro" id="IPR036412">
    <property type="entry name" value="HAD-like_sf"/>
</dbReference>
<gene>
    <name evidence="2" type="ORF">ASPCAL01805</name>
</gene>
<dbReference type="AlphaFoldDB" id="A0A0U5GIX7"/>
<keyword evidence="3" id="KW-1185">Reference proteome</keyword>
<name>A0A0U5GIX7_ASPCI</name>
<dbReference type="NCBIfam" id="TIGR01488">
    <property type="entry name" value="HAD-SF-IB"/>
    <property type="match status" value="1"/>
</dbReference>
<dbReference type="PANTHER" id="PTHR28181">
    <property type="entry name" value="UPF0655 PROTEIN YCR015C"/>
    <property type="match status" value="1"/>
</dbReference>
<evidence type="ECO:0008006" key="4">
    <source>
        <dbReference type="Google" id="ProtNLM"/>
    </source>
</evidence>
<proteinExistence type="predicted"/>
<dbReference type="Pfam" id="PF12710">
    <property type="entry name" value="HAD"/>
    <property type="match status" value="1"/>
</dbReference>
<evidence type="ECO:0000256" key="1">
    <source>
        <dbReference type="ARBA" id="ARBA00022801"/>
    </source>
</evidence>